<evidence type="ECO:0000313" key="15">
    <source>
        <dbReference type="Proteomes" id="UP000596742"/>
    </source>
</evidence>
<dbReference type="PROSITE" id="PS01186">
    <property type="entry name" value="EGF_2"/>
    <property type="match status" value="1"/>
</dbReference>
<dbReference type="InterPro" id="IPR001881">
    <property type="entry name" value="EGF-like_Ca-bd_dom"/>
</dbReference>
<dbReference type="GO" id="GO:0007399">
    <property type="term" value="P:nervous system development"/>
    <property type="evidence" value="ECO:0007669"/>
    <property type="project" value="UniProtKB-ARBA"/>
</dbReference>
<keyword evidence="9" id="KW-0325">Glycoprotein</keyword>
<dbReference type="SMART" id="SM00181">
    <property type="entry name" value="EGF"/>
    <property type="match status" value="1"/>
</dbReference>
<dbReference type="GO" id="GO:0016020">
    <property type="term" value="C:membrane"/>
    <property type="evidence" value="ECO:0007669"/>
    <property type="project" value="UniProtKB-SubCell"/>
</dbReference>
<dbReference type="GO" id="GO:0005509">
    <property type="term" value="F:calcium ion binding"/>
    <property type="evidence" value="ECO:0007669"/>
    <property type="project" value="InterPro"/>
</dbReference>
<keyword evidence="2 10" id="KW-0245">EGF-like domain</keyword>
<dbReference type="FunFam" id="2.10.25.10:FF:000247">
    <property type="entry name" value="Delta/notch like EGF repeat containing"/>
    <property type="match status" value="1"/>
</dbReference>
<comment type="subcellular location">
    <subcellularLocation>
        <location evidence="1">Membrane</location>
        <topology evidence="1">Single-pass membrane protein</topology>
    </subcellularLocation>
</comment>
<dbReference type="CDD" id="cd00054">
    <property type="entry name" value="EGF_CA"/>
    <property type="match status" value="1"/>
</dbReference>
<dbReference type="PROSITE" id="PS00022">
    <property type="entry name" value="EGF_1"/>
    <property type="match status" value="1"/>
</dbReference>
<keyword evidence="6 11" id="KW-1133">Transmembrane helix</keyword>
<evidence type="ECO:0000256" key="1">
    <source>
        <dbReference type="ARBA" id="ARBA00004167"/>
    </source>
</evidence>
<evidence type="ECO:0000256" key="12">
    <source>
        <dbReference type="SAM" id="SignalP"/>
    </source>
</evidence>
<feature type="disulfide bond" evidence="10">
    <location>
        <begin position="201"/>
        <end position="210"/>
    </location>
</feature>
<dbReference type="InterPro" id="IPR000742">
    <property type="entry name" value="EGF"/>
</dbReference>
<dbReference type="Proteomes" id="UP000596742">
    <property type="component" value="Unassembled WGS sequence"/>
</dbReference>
<keyword evidence="3 11" id="KW-0812">Transmembrane</keyword>
<reference evidence="14" key="1">
    <citation type="submission" date="2018-11" db="EMBL/GenBank/DDBJ databases">
        <authorList>
            <person name="Alioto T."/>
            <person name="Alioto T."/>
        </authorList>
    </citation>
    <scope>NUCLEOTIDE SEQUENCE</scope>
</reference>
<dbReference type="SUPFAM" id="SSF57196">
    <property type="entry name" value="EGF/Laminin"/>
    <property type="match status" value="1"/>
</dbReference>
<feature type="chain" id="PRO_5032499306" description="EGF-like domain-containing protein" evidence="12">
    <location>
        <begin position="29"/>
        <end position="222"/>
    </location>
</feature>
<gene>
    <name evidence="14" type="ORF">MGAL_10B022723</name>
</gene>
<evidence type="ECO:0000256" key="8">
    <source>
        <dbReference type="ARBA" id="ARBA00023157"/>
    </source>
</evidence>
<feature type="domain" description="EGF-like" evidence="13">
    <location>
        <begin position="175"/>
        <end position="211"/>
    </location>
</feature>
<dbReference type="AlphaFoldDB" id="A0A8B6G114"/>
<dbReference type="SMART" id="SM00179">
    <property type="entry name" value="EGF_CA"/>
    <property type="match status" value="1"/>
</dbReference>
<comment type="caution">
    <text evidence="14">The sequence shown here is derived from an EMBL/GenBank/DDBJ whole genome shotgun (WGS) entry which is preliminary data.</text>
</comment>
<evidence type="ECO:0000259" key="13">
    <source>
        <dbReference type="PROSITE" id="PS50026"/>
    </source>
</evidence>
<dbReference type="GO" id="GO:0071944">
    <property type="term" value="C:cell periphery"/>
    <property type="evidence" value="ECO:0007669"/>
    <property type="project" value="UniProtKB-ARBA"/>
</dbReference>
<name>A0A8B6G114_MYTGA</name>
<feature type="signal peptide" evidence="12">
    <location>
        <begin position="1"/>
        <end position="28"/>
    </location>
</feature>
<feature type="transmembrane region" description="Helical" evidence="11">
    <location>
        <begin position="127"/>
        <end position="146"/>
    </location>
</feature>
<evidence type="ECO:0000256" key="3">
    <source>
        <dbReference type="ARBA" id="ARBA00022692"/>
    </source>
</evidence>
<evidence type="ECO:0000313" key="14">
    <source>
        <dbReference type="EMBL" id="VDI57146.1"/>
    </source>
</evidence>
<accession>A0A8B6G114</accession>
<evidence type="ECO:0000256" key="10">
    <source>
        <dbReference type="PROSITE-ProRule" id="PRU00076"/>
    </source>
</evidence>
<dbReference type="PROSITE" id="PS50026">
    <property type="entry name" value="EGF_3"/>
    <property type="match status" value="1"/>
</dbReference>
<dbReference type="OrthoDB" id="430340at2759"/>
<evidence type="ECO:0000256" key="2">
    <source>
        <dbReference type="ARBA" id="ARBA00022536"/>
    </source>
</evidence>
<evidence type="ECO:0000256" key="9">
    <source>
        <dbReference type="ARBA" id="ARBA00023180"/>
    </source>
</evidence>
<dbReference type="EMBL" id="UYJE01007695">
    <property type="protein sequence ID" value="VDI57146.1"/>
    <property type="molecule type" value="Genomic_DNA"/>
</dbReference>
<keyword evidence="12" id="KW-0732">Signal</keyword>
<keyword evidence="5" id="KW-0106">Calcium</keyword>
<evidence type="ECO:0000256" key="4">
    <source>
        <dbReference type="ARBA" id="ARBA00022737"/>
    </source>
</evidence>
<evidence type="ECO:0000256" key="11">
    <source>
        <dbReference type="SAM" id="Phobius"/>
    </source>
</evidence>
<dbReference type="Pfam" id="PF00008">
    <property type="entry name" value="EGF"/>
    <property type="match status" value="1"/>
</dbReference>
<dbReference type="GO" id="GO:0120025">
    <property type="term" value="C:plasma membrane bounded cell projection"/>
    <property type="evidence" value="ECO:0007669"/>
    <property type="project" value="UniProtKB-ARBA"/>
</dbReference>
<organism evidence="14 15">
    <name type="scientific">Mytilus galloprovincialis</name>
    <name type="common">Mediterranean mussel</name>
    <dbReference type="NCBI Taxonomy" id="29158"/>
    <lineage>
        <taxon>Eukaryota</taxon>
        <taxon>Metazoa</taxon>
        <taxon>Spiralia</taxon>
        <taxon>Lophotrochozoa</taxon>
        <taxon>Mollusca</taxon>
        <taxon>Bivalvia</taxon>
        <taxon>Autobranchia</taxon>
        <taxon>Pteriomorphia</taxon>
        <taxon>Mytilida</taxon>
        <taxon>Mytiloidea</taxon>
        <taxon>Mytilidae</taxon>
        <taxon>Mytilinae</taxon>
        <taxon>Mytilus</taxon>
    </lineage>
</organism>
<evidence type="ECO:0000256" key="6">
    <source>
        <dbReference type="ARBA" id="ARBA00022989"/>
    </source>
</evidence>
<evidence type="ECO:0000256" key="5">
    <source>
        <dbReference type="ARBA" id="ARBA00022837"/>
    </source>
</evidence>
<proteinExistence type="predicted"/>
<keyword evidence="8 10" id="KW-1015">Disulfide bond</keyword>
<evidence type="ECO:0000256" key="7">
    <source>
        <dbReference type="ARBA" id="ARBA00023136"/>
    </source>
</evidence>
<keyword evidence="7 11" id="KW-0472">Membrane</keyword>
<keyword evidence="15" id="KW-1185">Reference proteome</keyword>
<protein>
    <recommendedName>
        <fullName evidence="13">EGF-like domain-containing protein</fullName>
    </recommendedName>
</protein>
<keyword evidence="4" id="KW-0677">Repeat</keyword>
<sequence length="222" mass="23575">MAVAAVILVAVTTMMYMASMTTTPTTSAMTTMTTTFTTMTPSITTSVPIETTTTPQIARFSLCFLLVFGLVPCQSRIQRVLLPVPRFVPIVNPYNQQEIILLNDDRSSSYPFFGVPMSSMEMTETQTLAAVAAVTMVAVATMMNMVSTTTTTTTTTSPTMAPVITANVPIETTIAPNPCALAPCLNGGTCQSIGNNFQCQCAIGFDGTTCETVGANGVYLHF</sequence>
<comment type="caution">
    <text evidence="10">Lacks conserved residue(s) required for the propagation of feature annotation.</text>
</comment>
<dbReference type="Gene3D" id="2.10.25.10">
    <property type="entry name" value="Laminin"/>
    <property type="match status" value="1"/>
</dbReference>